<evidence type="ECO:0000313" key="4">
    <source>
        <dbReference type="Proteomes" id="UP000317593"/>
    </source>
</evidence>
<name>A0A521CFX2_9BACT</name>
<gene>
    <name evidence="3" type="ORF">SAMN06265218_10611</name>
</gene>
<sequence length="170" mass="19136">MKHLAVTGLLIAGLAMGCTTDPTPESSPEAVAKVLDDWHQAAAVADFERYFSYFASDSAVFMGTDATERWTVEEFRSWAKPYFERGRAWNFTPTERYVYLSERGKTAWFDESLDTPNLGPVRGSGVLVRRGTSWRIAHYNLSIPIPNAIADTVVWQVRKALRETTASPRE</sequence>
<dbReference type="EMBL" id="FXTH01000006">
    <property type="protein sequence ID" value="SMO58319.1"/>
    <property type="molecule type" value="Genomic_DNA"/>
</dbReference>
<dbReference type="InterPro" id="IPR037401">
    <property type="entry name" value="SnoaL-like"/>
</dbReference>
<feature type="domain" description="SnoaL-like" evidence="2">
    <location>
        <begin position="31"/>
        <end position="146"/>
    </location>
</feature>
<feature type="signal peptide" evidence="1">
    <location>
        <begin position="1"/>
        <end position="17"/>
    </location>
</feature>
<dbReference type="OrthoDB" id="271716at2"/>
<evidence type="ECO:0000259" key="2">
    <source>
        <dbReference type="Pfam" id="PF13474"/>
    </source>
</evidence>
<evidence type="ECO:0000256" key="1">
    <source>
        <dbReference type="SAM" id="SignalP"/>
    </source>
</evidence>
<dbReference type="Proteomes" id="UP000317593">
    <property type="component" value="Unassembled WGS sequence"/>
</dbReference>
<accession>A0A521CFX2</accession>
<dbReference type="AlphaFoldDB" id="A0A521CFX2"/>
<dbReference type="PROSITE" id="PS51257">
    <property type="entry name" value="PROKAR_LIPOPROTEIN"/>
    <property type="match status" value="1"/>
</dbReference>
<evidence type="ECO:0000313" key="3">
    <source>
        <dbReference type="EMBL" id="SMO58319.1"/>
    </source>
</evidence>
<dbReference type="InterPro" id="IPR032710">
    <property type="entry name" value="NTF2-like_dom_sf"/>
</dbReference>
<protein>
    <submittedName>
        <fullName evidence="3">SnoaL-like domain-containing protein</fullName>
    </submittedName>
</protein>
<reference evidence="3 4" key="1">
    <citation type="submission" date="2017-05" db="EMBL/GenBank/DDBJ databases">
        <authorList>
            <person name="Varghese N."/>
            <person name="Submissions S."/>
        </authorList>
    </citation>
    <scope>NUCLEOTIDE SEQUENCE [LARGE SCALE GENOMIC DNA]</scope>
    <source>
        <strain evidence="3 4">DSM 21194</strain>
    </source>
</reference>
<proteinExistence type="predicted"/>
<organism evidence="3 4">
    <name type="scientific">Fodinibius sediminis</name>
    <dbReference type="NCBI Taxonomy" id="1214077"/>
    <lineage>
        <taxon>Bacteria</taxon>
        <taxon>Pseudomonadati</taxon>
        <taxon>Balneolota</taxon>
        <taxon>Balneolia</taxon>
        <taxon>Balneolales</taxon>
        <taxon>Balneolaceae</taxon>
        <taxon>Fodinibius</taxon>
    </lineage>
</organism>
<keyword evidence="1" id="KW-0732">Signal</keyword>
<dbReference type="SUPFAM" id="SSF54427">
    <property type="entry name" value="NTF2-like"/>
    <property type="match status" value="1"/>
</dbReference>
<dbReference type="Gene3D" id="3.10.450.50">
    <property type="match status" value="1"/>
</dbReference>
<feature type="chain" id="PRO_5022017747" evidence="1">
    <location>
        <begin position="18"/>
        <end position="170"/>
    </location>
</feature>
<dbReference type="Pfam" id="PF13474">
    <property type="entry name" value="SnoaL_3"/>
    <property type="match status" value="1"/>
</dbReference>
<keyword evidence="4" id="KW-1185">Reference proteome</keyword>
<dbReference type="RefSeq" id="WP_142714021.1">
    <property type="nucleotide sequence ID" value="NZ_FXTH01000006.1"/>
</dbReference>